<accession>W9R8E2</accession>
<gene>
    <name evidence="2" type="ORF">L484_026328</name>
</gene>
<evidence type="ECO:0000313" key="3">
    <source>
        <dbReference type="Proteomes" id="UP000030645"/>
    </source>
</evidence>
<dbReference type="EMBL" id="KE344356">
    <property type="protein sequence ID" value="EXB58129.1"/>
    <property type="molecule type" value="Genomic_DNA"/>
</dbReference>
<sequence length="167" mass="17543">MSSPAPLSDGGPSSPASPPKDAFSFSSRSLFFLQIFSALLQPSFFSPSPGRAPPFFLPDSFFPVSFSPDLRRLLLTRAPPFCSHLSSSGVFLPDLSRSCLALFSPSPWGPYIGAVSAPGRPPLGLLQPLGTSHWGCISPWEASIGAESAPGGLTLGLYQPLGGLHWG</sequence>
<proteinExistence type="predicted"/>
<feature type="region of interest" description="Disordered" evidence="1">
    <location>
        <begin position="1"/>
        <end position="20"/>
    </location>
</feature>
<reference evidence="3" key="1">
    <citation type="submission" date="2013-01" db="EMBL/GenBank/DDBJ databases">
        <title>Draft Genome Sequence of a Mulberry Tree, Morus notabilis C.K. Schneid.</title>
        <authorList>
            <person name="He N."/>
            <person name="Zhao S."/>
        </authorList>
    </citation>
    <scope>NUCLEOTIDE SEQUENCE</scope>
</reference>
<dbReference type="Proteomes" id="UP000030645">
    <property type="component" value="Unassembled WGS sequence"/>
</dbReference>
<dbReference type="AlphaFoldDB" id="W9R8E2"/>
<protein>
    <submittedName>
        <fullName evidence="2">Uncharacterized protein</fullName>
    </submittedName>
</protein>
<keyword evidence="3" id="KW-1185">Reference proteome</keyword>
<evidence type="ECO:0000313" key="2">
    <source>
        <dbReference type="EMBL" id="EXB58129.1"/>
    </source>
</evidence>
<organism evidence="2 3">
    <name type="scientific">Morus notabilis</name>
    <dbReference type="NCBI Taxonomy" id="981085"/>
    <lineage>
        <taxon>Eukaryota</taxon>
        <taxon>Viridiplantae</taxon>
        <taxon>Streptophyta</taxon>
        <taxon>Embryophyta</taxon>
        <taxon>Tracheophyta</taxon>
        <taxon>Spermatophyta</taxon>
        <taxon>Magnoliopsida</taxon>
        <taxon>eudicotyledons</taxon>
        <taxon>Gunneridae</taxon>
        <taxon>Pentapetalae</taxon>
        <taxon>rosids</taxon>
        <taxon>fabids</taxon>
        <taxon>Rosales</taxon>
        <taxon>Moraceae</taxon>
        <taxon>Moreae</taxon>
        <taxon>Morus</taxon>
    </lineage>
</organism>
<evidence type="ECO:0000256" key="1">
    <source>
        <dbReference type="SAM" id="MobiDB-lite"/>
    </source>
</evidence>
<name>W9R8E2_9ROSA</name>